<evidence type="ECO:0000313" key="3">
    <source>
        <dbReference type="EMBL" id="KDO18081.1"/>
    </source>
</evidence>
<feature type="region of interest" description="Disordered" evidence="1">
    <location>
        <begin position="250"/>
        <end position="280"/>
    </location>
</feature>
<dbReference type="PRINTS" id="PR00109">
    <property type="entry name" value="TYRKINASE"/>
</dbReference>
<feature type="domain" description="Protein kinase" evidence="2">
    <location>
        <begin position="1"/>
        <end position="238"/>
    </location>
</feature>
<accession>A0A067BUX5</accession>
<dbReference type="PANTHER" id="PTHR44329">
    <property type="entry name" value="SERINE/THREONINE-PROTEIN KINASE TNNI3K-RELATED"/>
    <property type="match status" value="1"/>
</dbReference>
<keyword evidence="3" id="KW-0418">Kinase</keyword>
<proteinExistence type="predicted"/>
<dbReference type="GO" id="GO:0004674">
    <property type="term" value="F:protein serine/threonine kinase activity"/>
    <property type="evidence" value="ECO:0007669"/>
    <property type="project" value="TreeGrafter"/>
</dbReference>
<dbReference type="SUPFAM" id="SSF56112">
    <property type="entry name" value="Protein kinase-like (PK-like)"/>
    <property type="match status" value="1"/>
</dbReference>
<dbReference type="OMA" id="CETTNAM"/>
<dbReference type="AlphaFoldDB" id="A0A067BUX5"/>
<dbReference type="VEuPathDB" id="FungiDB:SPRG_16409"/>
<dbReference type="RefSeq" id="XP_012211207.1">
    <property type="nucleotide sequence ID" value="XM_012355817.1"/>
</dbReference>
<dbReference type="SMART" id="SM00220">
    <property type="entry name" value="S_TKc"/>
    <property type="match status" value="1"/>
</dbReference>
<reference evidence="3 4" key="1">
    <citation type="journal article" date="2013" name="PLoS Genet.">
        <title>Distinctive expansion of potential virulence genes in the genome of the oomycete fish pathogen Saprolegnia parasitica.</title>
        <authorList>
            <person name="Jiang R.H."/>
            <person name="de Bruijn I."/>
            <person name="Haas B.J."/>
            <person name="Belmonte R."/>
            <person name="Lobach L."/>
            <person name="Christie J."/>
            <person name="van den Ackerveken G."/>
            <person name="Bottin A."/>
            <person name="Bulone V."/>
            <person name="Diaz-Moreno S.M."/>
            <person name="Dumas B."/>
            <person name="Fan L."/>
            <person name="Gaulin E."/>
            <person name="Govers F."/>
            <person name="Grenville-Briggs L.J."/>
            <person name="Horner N.R."/>
            <person name="Levin J.Z."/>
            <person name="Mammella M."/>
            <person name="Meijer H.J."/>
            <person name="Morris P."/>
            <person name="Nusbaum C."/>
            <person name="Oome S."/>
            <person name="Phillips A.J."/>
            <person name="van Rooyen D."/>
            <person name="Rzeszutek E."/>
            <person name="Saraiva M."/>
            <person name="Secombes C.J."/>
            <person name="Seidl M.F."/>
            <person name="Snel B."/>
            <person name="Stassen J.H."/>
            <person name="Sykes S."/>
            <person name="Tripathy S."/>
            <person name="van den Berg H."/>
            <person name="Vega-Arreguin J.C."/>
            <person name="Wawra S."/>
            <person name="Young S.K."/>
            <person name="Zeng Q."/>
            <person name="Dieguez-Uribeondo J."/>
            <person name="Russ C."/>
            <person name="Tyler B.M."/>
            <person name="van West P."/>
        </authorList>
    </citation>
    <scope>NUCLEOTIDE SEQUENCE [LARGE SCALE GENOMIC DNA]</scope>
    <source>
        <strain evidence="3 4">CBS 223.65</strain>
    </source>
</reference>
<gene>
    <name evidence="3" type="ORF">SPRG_16409</name>
</gene>
<dbReference type="InterPro" id="IPR000719">
    <property type="entry name" value="Prot_kinase_dom"/>
</dbReference>
<dbReference type="Proteomes" id="UP000030745">
    <property type="component" value="Unassembled WGS sequence"/>
</dbReference>
<protein>
    <submittedName>
        <fullName evidence="3">TKL protein kinase</fullName>
    </submittedName>
</protein>
<dbReference type="GO" id="GO:0005524">
    <property type="term" value="F:ATP binding"/>
    <property type="evidence" value="ECO:0007669"/>
    <property type="project" value="InterPro"/>
</dbReference>
<feature type="compositionally biased region" description="Low complexity" evidence="1">
    <location>
        <begin position="255"/>
        <end position="280"/>
    </location>
</feature>
<dbReference type="InterPro" id="IPR001245">
    <property type="entry name" value="Ser-Thr/Tyr_kinase_cat_dom"/>
</dbReference>
<dbReference type="PROSITE" id="PS00108">
    <property type="entry name" value="PROTEIN_KINASE_ST"/>
    <property type="match status" value="1"/>
</dbReference>
<dbReference type="Gene3D" id="1.10.510.10">
    <property type="entry name" value="Transferase(Phosphotransferase) domain 1"/>
    <property type="match status" value="1"/>
</dbReference>
<evidence type="ECO:0000256" key="1">
    <source>
        <dbReference type="SAM" id="MobiDB-lite"/>
    </source>
</evidence>
<keyword evidence="4" id="KW-1185">Reference proteome</keyword>
<dbReference type="OrthoDB" id="28230at2759"/>
<dbReference type="InterPro" id="IPR008271">
    <property type="entry name" value="Ser/Thr_kinase_AS"/>
</dbReference>
<dbReference type="PROSITE" id="PS50011">
    <property type="entry name" value="PROTEIN_KINASE_DOM"/>
    <property type="match status" value="1"/>
</dbReference>
<evidence type="ECO:0000313" key="4">
    <source>
        <dbReference type="Proteomes" id="UP000030745"/>
    </source>
</evidence>
<dbReference type="PANTHER" id="PTHR44329:SF214">
    <property type="entry name" value="PROTEIN KINASE DOMAIN-CONTAINING PROTEIN"/>
    <property type="match status" value="1"/>
</dbReference>
<dbReference type="STRING" id="695850.A0A067BUX5"/>
<sequence>MGMYKNKRVAIKSAKNRHAVRDLLAEIDAIQTCNSPYLIELIAASEQYSDYPKLPKLVLEYMDGGDLHQYLDKKRKGEPVPFDYSTLDIAWVIANALADLHRNGFMHRDLKSRNVLLSSTNYIKVADFGLTREIDPNMTVGAGTCAWIAPEVFGESGSYDYAADIYSFGVILTELETLQEPYAGMTRYDITAGVRSGRLRPSVSSNCAPWFKELVDDCLSFDPTKRPTPIAIIDSLLLQKSTDLLQKPLSSREGTSMALTHSGSSSSTSSMSSSSSRAMSSRIPCPVCKTRHAASLERCSKCGEMLPDASAKLTLLLKRAEVANAKGFSVDLSIECDCETTNAMTAATCSYCGRKLPNDAEKLRILVRRLDLAISAA</sequence>
<dbReference type="InterPro" id="IPR051681">
    <property type="entry name" value="Ser/Thr_Kinases-Pseudokinases"/>
</dbReference>
<evidence type="ECO:0000259" key="2">
    <source>
        <dbReference type="PROSITE" id="PS50011"/>
    </source>
</evidence>
<name>A0A067BUX5_SAPPC</name>
<keyword evidence="3" id="KW-0808">Transferase</keyword>
<dbReference type="GeneID" id="24138038"/>
<dbReference type="KEGG" id="spar:SPRG_16409"/>
<dbReference type="EMBL" id="KK583501">
    <property type="protein sequence ID" value="KDO18081.1"/>
    <property type="molecule type" value="Genomic_DNA"/>
</dbReference>
<dbReference type="Pfam" id="PF07714">
    <property type="entry name" value="PK_Tyr_Ser-Thr"/>
    <property type="match status" value="1"/>
</dbReference>
<organism evidence="3 4">
    <name type="scientific">Saprolegnia parasitica (strain CBS 223.65)</name>
    <dbReference type="NCBI Taxonomy" id="695850"/>
    <lineage>
        <taxon>Eukaryota</taxon>
        <taxon>Sar</taxon>
        <taxon>Stramenopiles</taxon>
        <taxon>Oomycota</taxon>
        <taxon>Saprolegniomycetes</taxon>
        <taxon>Saprolegniales</taxon>
        <taxon>Saprolegniaceae</taxon>
        <taxon>Saprolegnia</taxon>
    </lineage>
</organism>
<dbReference type="InterPro" id="IPR011009">
    <property type="entry name" value="Kinase-like_dom_sf"/>
</dbReference>